<feature type="chain" id="PRO_5046478391" evidence="1">
    <location>
        <begin position="19"/>
        <end position="153"/>
    </location>
</feature>
<protein>
    <submittedName>
        <fullName evidence="2">Uncharacterized protein</fullName>
    </submittedName>
</protein>
<dbReference type="PROSITE" id="PS51257">
    <property type="entry name" value="PROKAR_LIPOPROTEIN"/>
    <property type="match status" value="1"/>
</dbReference>
<accession>A0ABW0PNQ3</accession>
<gene>
    <name evidence="2" type="ORF">ACFPOU_23670</name>
</gene>
<dbReference type="Proteomes" id="UP001596031">
    <property type="component" value="Unassembled WGS sequence"/>
</dbReference>
<feature type="signal peptide" evidence="1">
    <location>
        <begin position="1"/>
        <end position="18"/>
    </location>
</feature>
<dbReference type="EMBL" id="JBHSMS010000099">
    <property type="protein sequence ID" value="MFC5514105.1"/>
    <property type="molecule type" value="Genomic_DNA"/>
</dbReference>
<reference evidence="3" key="1">
    <citation type="journal article" date="2019" name="Int. J. Syst. Evol. Microbiol.">
        <title>The Global Catalogue of Microorganisms (GCM) 10K type strain sequencing project: providing services to taxonomists for standard genome sequencing and annotation.</title>
        <authorList>
            <consortium name="The Broad Institute Genomics Platform"/>
            <consortium name="The Broad Institute Genome Sequencing Center for Infectious Disease"/>
            <person name="Wu L."/>
            <person name="Ma J."/>
        </authorList>
    </citation>
    <scope>NUCLEOTIDE SEQUENCE [LARGE SCALE GENOMIC DNA]</scope>
    <source>
        <strain evidence="3">CCUG 38813</strain>
    </source>
</reference>
<keyword evidence="1" id="KW-0732">Signal</keyword>
<evidence type="ECO:0000256" key="1">
    <source>
        <dbReference type="SAM" id="SignalP"/>
    </source>
</evidence>
<evidence type="ECO:0000313" key="2">
    <source>
        <dbReference type="EMBL" id="MFC5514105.1"/>
    </source>
</evidence>
<proteinExistence type="predicted"/>
<evidence type="ECO:0000313" key="3">
    <source>
        <dbReference type="Proteomes" id="UP001596031"/>
    </source>
</evidence>
<organism evidence="2 3">
    <name type="scientific">Massilia jejuensis</name>
    <dbReference type="NCBI Taxonomy" id="648894"/>
    <lineage>
        <taxon>Bacteria</taxon>
        <taxon>Pseudomonadati</taxon>
        <taxon>Pseudomonadota</taxon>
        <taxon>Betaproteobacteria</taxon>
        <taxon>Burkholderiales</taxon>
        <taxon>Oxalobacteraceae</taxon>
        <taxon>Telluria group</taxon>
        <taxon>Massilia</taxon>
    </lineage>
</organism>
<dbReference type="RefSeq" id="WP_379727554.1">
    <property type="nucleotide sequence ID" value="NZ_JBHSMS010000099.1"/>
</dbReference>
<keyword evidence="3" id="KW-1185">Reference proteome</keyword>
<name>A0ABW0PNQ3_9BURK</name>
<sequence length="153" mass="16392">MKPIFFFTLFLYATTAVGACSGENIKHSSLVASVEAIKEGNASLFESYRVLPQGDSTRLAAGGLFHDVNSLTARGTAVGDLLYLYDGMKSGDNRTLVNKVLIARAKELAKYVSEDIPAIDRYLGHMYSAGVAAQVMPIKAGLKALKNELSACL</sequence>
<comment type="caution">
    <text evidence="2">The sequence shown here is derived from an EMBL/GenBank/DDBJ whole genome shotgun (WGS) entry which is preliminary data.</text>
</comment>